<evidence type="ECO:0000313" key="4">
    <source>
        <dbReference type="Proteomes" id="UP000051084"/>
    </source>
</evidence>
<dbReference type="OrthoDB" id="61127at2"/>
<dbReference type="InterPro" id="IPR009928">
    <property type="entry name" value="DnaI_N"/>
</dbReference>
<dbReference type="Pfam" id="PF01695">
    <property type="entry name" value="IstB_IS21"/>
    <property type="match status" value="1"/>
</dbReference>
<sequence length="310" mass="34796">MTPIQQSLMNQVQARHQSPQFQATVQKVFQDAGVQAFLSAHEGELTPERIQRDYSKLFEYYHEKDLQARGQSTLAPGYEPRLVLNAGQIDVTYTPSAELIAQQKATEIANRVERIEMPKVIEQASIDQFYTSGKFATPSRQAAQLAALQYLAQHNPTQNEPGLYLYGNFGVGKTYLLGAIANELAAQGISTVMLHYPSFLVKMRESIQDGTLAAKRQHVSEAPVLMIDDIGAETVTAWGRDEILGVILEYRLHNNLPTFFSSNLDWEALEQHLAEDNKGVVEPMKAKRLMQRITTLSKLVTLEGQNLRHK</sequence>
<dbReference type="Gene3D" id="3.40.50.300">
    <property type="entry name" value="P-loop containing nucleotide triphosphate hydrolases"/>
    <property type="match status" value="1"/>
</dbReference>
<dbReference type="Pfam" id="PF07319">
    <property type="entry name" value="DnaI_N"/>
    <property type="match status" value="1"/>
</dbReference>
<name>A0A0R1ULR6_9LACO</name>
<proteinExistence type="predicted"/>
<reference evidence="3 4" key="1">
    <citation type="journal article" date="2015" name="Genome Announc.">
        <title>Expanding the biotechnology potential of lactobacilli through comparative genomics of 213 strains and associated genera.</title>
        <authorList>
            <person name="Sun Z."/>
            <person name="Harris H.M."/>
            <person name="McCann A."/>
            <person name="Guo C."/>
            <person name="Argimon S."/>
            <person name="Zhang W."/>
            <person name="Yang X."/>
            <person name="Jeffery I.B."/>
            <person name="Cooney J.C."/>
            <person name="Kagawa T.F."/>
            <person name="Liu W."/>
            <person name="Song Y."/>
            <person name="Salvetti E."/>
            <person name="Wrobel A."/>
            <person name="Rasinkangas P."/>
            <person name="Parkhill J."/>
            <person name="Rea M.C."/>
            <person name="O'Sullivan O."/>
            <person name="Ritari J."/>
            <person name="Douillard F.P."/>
            <person name="Paul Ross R."/>
            <person name="Yang R."/>
            <person name="Briner A.E."/>
            <person name="Felis G.E."/>
            <person name="de Vos W.M."/>
            <person name="Barrangou R."/>
            <person name="Klaenhammer T.R."/>
            <person name="Caufield P.W."/>
            <person name="Cui Y."/>
            <person name="Zhang H."/>
            <person name="O'Toole P.W."/>
        </authorList>
    </citation>
    <scope>NUCLEOTIDE SEQUENCE [LARGE SCALE GENOMIC DNA]</scope>
    <source>
        <strain evidence="3 4">DSM 18793</strain>
    </source>
</reference>
<dbReference type="GO" id="GO:0005524">
    <property type="term" value="F:ATP binding"/>
    <property type="evidence" value="ECO:0007669"/>
    <property type="project" value="InterPro"/>
</dbReference>
<accession>A0A0R1ULR6</accession>
<dbReference type="STRING" id="417373.GCA_001570685_01335"/>
<dbReference type="SUPFAM" id="SSF52540">
    <property type="entry name" value="P-loop containing nucleoside triphosphate hydrolases"/>
    <property type="match status" value="1"/>
</dbReference>
<dbReference type="InterPro" id="IPR002611">
    <property type="entry name" value="IstB_ATP-bd"/>
</dbReference>
<dbReference type="PANTHER" id="PTHR30050">
    <property type="entry name" value="CHROMOSOMAL REPLICATION INITIATOR PROTEIN DNAA"/>
    <property type="match status" value="1"/>
</dbReference>
<dbReference type="AlphaFoldDB" id="A0A0R1ULR6"/>
<dbReference type="Proteomes" id="UP000051084">
    <property type="component" value="Unassembled WGS sequence"/>
</dbReference>
<dbReference type="EMBL" id="AZGC01000058">
    <property type="protein sequence ID" value="KRL92232.1"/>
    <property type="molecule type" value="Genomic_DNA"/>
</dbReference>
<feature type="domain" description="IstB-like ATP-binding" evidence="1">
    <location>
        <begin position="99"/>
        <end position="310"/>
    </location>
</feature>
<dbReference type="PATRIC" id="fig|1423742.4.peg.399"/>
<evidence type="ECO:0000259" key="2">
    <source>
        <dbReference type="Pfam" id="PF07319"/>
    </source>
</evidence>
<protein>
    <submittedName>
        <fullName evidence="3">Primosomal protein DnaI</fullName>
    </submittedName>
</protein>
<dbReference type="NCBIfam" id="NF006505">
    <property type="entry name" value="PRK08939.1"/>
    <property type="match status" value="1"/>
</dbReference>
<dbReference type="RefSeq" id="WP_054653535.1">
    <property type="nucleotide sequence ID" value="NZ_AZGC01000058.1"/>
</dbReference>
<gene>
    <name evidence="3" type="ORF">FC21_GL000382</name>
</gene>
<evidence type="ECO:0000313" key="3">
    <source>
        <dbReference type="EMBL" id="KRL92232.1"/>
    </source>
</evidence>
<comment type="caution">
    <text evidence="3">The sequence shown here is derived from an EMBL/GenBank/DDBJ whole genome shotgun (WGS) entry which is preliminary data.</text>
</comment>
<dbReference type="GO" id="GO:0006260">
    <property type="term" value="P:DNA replication"/>
    <property type="evidence" value="ECO:0007669"/>
    <property type="project" value="TreeGrafter"/>
</dbReference>
<evidence type="ECO:0000259" key="1">
    <source>
        <dbReference type="Pfam" id="PF01695"/>
    </source>
</evidence>
<dbReference type="PANTHER" id="PTHR30050:SF8">
    <property type="entry name" value="PRIMOSOMAL PROTEIN DNAI"/>
    <property type="match status" value="1"/>
</dbReference>
<dbReference type="CDD" id="cd00009">
    <property type="entry name" value="AAA"/>
    <property type="match status" value="1"/>
</dbReference>
<organism evidence="3 4">
    <name type="scientific">Limosilactobacillus equigenerosi DSM 18793 = JCM 14505</name>
    <dbReference type="NCBI Taxonomy" id="1423742"/>
    <lineage>
        <taxon>Bacteria</taxon>
        <taxon>Bacillati</taxon>
        <taxon>Bacillota</taxon>
        <taxon>Bacilli</taxon>
        <taxon>Lactobacillales</taxon>
        <taxon>Lactobacillaceae</taxon>
        <taxon>Limosilactobacillus</taxon>
    </lineage>
</organism>
<keyword evidence="4" id="KW-1185">Reference proteome</keyword>
<feature type="domain" description="Primosomal DnaI N-terminal" evidence="2">
    <location>
        <begin position="1"/>
        <end position="93"/>
    </location>
</feature>
<dbReference type="InterPro" id="IPR027417">
    <property type="entry name" value="P-loop_NTPase"/>
</dbReference>